<dbReference type="Gene3D" id="1.25.10.10">
    <property type="entry name" value="Leucine-rich Repeat Variant"/>
    <property type="match status" value="1"/>
</dbReference>
<dbReference type="GO" id="GO:0006606">
    <property type="term" value="P:protein import into nucleus"/>
    <property type="evidence" value="ECO:0007669"/>
    <property type="project" value="TreeGrafter"/>
</dbReference>
<dbReference type="KEGG" id="lmat:92510372"/>
<sequence length="1272" mass="137357">MRDMPLDLLISQVLSTDNVQRKAAEEELEQRSREVPGFVTSLARYCRSLSSDRSASAVALVALSVLKRTVTASNRAEELEKVVSSLLSDLGCISTLPFCSIKAVRQWSSAICTTLRRLAFLGDSSTAAAAATAAITAQLLNAFDQYPNADTNGLLLVSSYVWLLRTMFEEPVPEVMNAWCAELLLRCAPPLFKILCTSVAATLSMASPNSSTLVANLPEVYARCSLLTLIAQTLAALYEWQFTCGGRKRFPADLKQHFLSAYPLLQSFLCIPCTRWLAVCVSATSSSTGALQFARAQAVSLSEASLAALELVSSVLQLGGWYKRCVSPQLLQALLQSLEADVACYKAALCVDGDGEAASLSDNAGWTGWPHAQSGGAGGDDAASFTWAAVVRRRATQCWSLFRDAALLPFLKAGLVDVVGHKCGLQYYKLLLAYAALSSAEAELLLQDPNAFLRQEEEREDGVRWTTRDTVAQLYADGIATFGPLFLHASLEDLHKRLLANIQDSDSEACDSRPPSLTCDGTKDLPRSQLQREAALFFMETALKHHAKQLRECGAVDFTPLSTHLWCSDVTSASAHPVLTARALMLLIAVVRFTHAMLVASAPSASTETAAEANTSAATERFMATVVADSTHALSVFITASKNSLATPPPCTPLIAVLLSRFLQCTLPYWSDVLLAQHAAAWQASLLELLSPAGGLTGDALYNTVEQLVDLLKVTRTAQAKESRFLHGSASAAAVRLLVPDTLPKAVMDCWHRHISDPNLADVVLVLLRHVVRDGESGAALLLPELLWVNRIFSGYAESTAELCAVPYFLRLLKYLFVHAPDEVVSSAAAMMLDSLCQLLLCTEESAILAASSSCLVALLRRCLDVQPVQVRVPAAIVEAAMAGGPVVVEGGLSGVAGTAALAVDAPRAVYPFSTVIVAFVLRMLDDRRDEVSLMEMGDALVTIMQRSYSFDEAELIRIINATAHRLCVVRTDTVAQQLLTPLATLMTIHPAALLRTLEQGGMLVETMSRWLPKVEHFSNLRAIVNSCEGLLKMLSCLSQSWSPAMLVAEEAQRLAQQLVTCRWRLPDELMLSEKGARAAPRKESQEGSAASRRRAILSSLASGASVEASLPLYAGVLVCVGRGLLTLLATPVAELCRAVQAADDTMAPGTRIGASGFLSDEDDDDSKELFREDSADEGDQEEDAWEEDMSSSEDETRSQPWPSGAADITSPSPKDATDQRRLLRSMGVQMLPWMQMHGGEVASFFTPKETQILMSFFTFCAEADACRPAVA</sequence>
<feature type="compositionally biased region" description="Acidic residues" evidence="1">
    <location>
        <begin position="1175"/>
        <end position="1194"/>
    </location>
</feature>
<dbReference type="InterPro" id="IPR011989">
    <property type="entry name" value="ARM-like"/>
</dbReference>
<dbReference type="InterPro" id="IPR016024">
    <property type="entry name" value="ARM-type_fold"/>
</dbReference>
<accession>A0A836GHJ7</accession>
<dbReference type="GO" id="GO:0005635">
    <property type="term" value="C:nuclear envelope"/>
    <property type="evidence" value="ECO:0007669"/>
    <property type="project" value="TreeGrafter"/>
</dbReference>
<dbReference type="PANTHER" id="PTHR10997:SF9">
    <property type="entry name" value="IMPORTIN-9"/>
    <property type="match status" value="1"/>
</dbReference>
<keyword evidence="3" id="KW-1185">Reference proteome</keyword>
<dbReference type="SUPFAM" id="SSF48371">
    <property type="entry name" value="ARM repeat"/>
    <property type="match status" value="1"/>
</dbReference>
<reference evidence="2 3" key="1">
    <citation type="submission" date="2021-03" db="EMBL/GenBank/DDBJ databases">
        <title>Leishmania (Mundinia) martiniquensis Genome sequencing and assembly.</title>
        <authorList>
            <person name="Almutairi H."/>
            <person name="Gatherer D."/>
        </authorList>
    </citation>
    <scope>NUCLEOTIDE SEQUENCE [LARGE SCALE GENOMIC DNA]</scope>
    <source>
        <strain evidence="2">LSCM1</strain>
    </source>
</reference>
<dbReference type="GeneID" id="92510372"/>
<evidence type="ECO:0000313" key="3">
    <source>
        <dbReference type="Proteomes" id="UP000673552"/>
    </source>
</evidence>
<dbReference type="AlphaFoldDB" id="A0A836GHJ7"/>
<feature type="region of interest" description="Disordered" evidence="1">
    <location>
        <begin position="1149"/>
        <end position="1218"/>
    </location>
</feature>
<dbReference type="Proteomes" id="UP000673552">
    <property type="component" value="Chromosome 36"/>
</dbReference>
<gene>
    <name evidence="2" type="ORF">LSCM1_00207</name>
</gene>
<dbReference type="EMBL" id="JAFEUZ010000036">
    <property type="protein sequence ID" value="KAG5464028.1"/>
    <property type="molecule type" value="Genomic_DNA"/>
</dbReference>
<name>A0A836GHJ7_9TRYP</name>
<evidence type="ECO:0000256" key="1">
    <source>
        <dbReference type="SAM" id="MobiDB-lite"/>
    </source>
</evidence>
<proteinExistence type="predicted"/>
<organism evidence="2 3">
    <name type="scientific">Leishmania martiniquensis</name>
    <dbReference type="NCBI Taxonomy" id="1580590"/>
    <lineage>
        <taxon>Eukaryota</taxon>
        <taxon>Discoba</taxon>
        <taxon>Euglenozoa</taxon>
        <taxon>Kinetoplastea</taxon>
        <taxon>Metakinetoplastina</taxon>
        <taxon>Trypanosomatida</taxon>
        <taxon>Trypanosomatidae</taxon>
        <taxon>Leishmaniinae</taxon>
        <taxon>Leishmania</taxon>
    </lineage>
</organism>
<dbReference type="GO" id="GO:0005829">
    <property type="term" value="C:cytosol"/>
    <property type="evidence" value="ECO:0007669"/>
    <property type="project" value="TreeGrafter"/>
</dbReference>
<evidence type="ECO:0008006" key="4">
    <source>
        <dbReference type="Google" id="ProtNLM"/>
    </source>
</evidence>
<protein>
    <recommendedName>
        <fullName evidence="4">Importin N-terminal domain-containing protein</fullName>
    </recommendedName>
</protein>
<evidence type="ECO:0000313" key="2">
    <source>
        <dbReference type="EMBL" id="KAG5464028.1"/>
    </source>
</evidence>
<comment type="caution">
    <text evidence="2">The sequence shown here is derived from an EMBL/GenBank/DDBJ whole genome shotgun (WGS) entry which is preliminary data.</text>
</comment>
<dbReference type="OrthoDB" id="273244at2759"/>
<dbReference type="RefSeq" id="XP_067173965.1">
    <property type="nucleotide sequence ID" value="XM_067317860.1"/>
</dbReference>
<dbReference type="PANTHER" id="PTHR10997">
    <property type="entry name" value="IMPORTIN-7, 8, 11"/>
    <property type="match status" value="1"/>
</dbReference>